<gene>
    <name evidence="5" type="ORF">PCOR1329_LOCUS4425</name>
</gene>
<feature type="region of interest" description="Disordered" evidence="4">
    <location>
        <begin position="1"/>
        <end position="31"/>
    </location>
</feature>
<feature type="non-terminal residue" evidence="5">
    <location>
        <position position="1"/>
    </location>
</feature>
<feature type="compositionally biased region" description="Basic and acidic residues" evidence="4">
    <location>
        <begin position="182"/>
        <end position="197"/>
    </location>
</feature>
<evidence type="ECO:0000256" key="1">
    <source>
        <dbReference type="ARBA" id="ARBA00022737"/>
    </source>
</evidence>
<dbReference type="Gene3D" id="1.25.40.10">
    <property type="entry name" value="Tetratricopeptide repeat domain"/>
    <property type="match status" value="1"/>
</dbReference>
<keyword evidence="2 3" id="KW-0802">TPR repeat</keyword>
<keyword evidence="1" id="KW-0677">Repeat</keyword>
<evidence type="ECO:0000256" key="4">
    <source>
        <dbReference type="SAM" id="MobiDB-lite"/>
    </source>
</evidence>
<comment type="caution">
    <text evidence="5">The sequence shown here is derived from an EMBL/GenBank/DDBJ whole genome shotgun (WGS) entry which is preliminary data.</text>
</comment>
<sequence length="336" mass="38740">ASSAQAFHWTQQQKQDAGQDEAEWVPARRGPRPDLDDKFVVSRSWLCSELEQGQTDGTVLFRVILDQKKLDEALERVPYYRLFGLDCSERFFKLFIRGDECEPILLGELGGKVVPDQSTLELTKLTREVYGHRIAGTMETLPCLDVSLVKADDSQGEWQELLQSDEDALNKPQGSLEEFQEAWERAKREPSPDRDDWTPDDWADEEKTKADTAFKEGIYRDAVVYYTRALRYTPRNEKLLSNRSAAYLKLGKSQLALDDALEAEKIEPNWTKIYFRKGQALRSLKRFADAVSAFKEGKELDAKNPDWDREIQNTLVMEKAVERRKIQGTDPLRSRR</sequence>
<evidence type="ECO:0000256" key="3">
    <source>
        <dbReference type="PROSITE-ProRule" id="PRU00339"/>
    </source>
</evidence>
<dbReference type="InterPro" id="IPR019734">
    <property type="entry name" value="TPR_rpt"/>
</dbReference>
<organism evidence="5 6">
    <name type="scientific">Prorocentrum cordatum</name>
    <dbReference type="NCBI Taxonomy" id="2364126"/>
    <lineage>
        <taxon>Eukaryota</taxon>
        <taxon>Sar</taxon>
        <taxon>Alveolata</taxon>
        <taxon>Dinophyceae</taxon>
        <taxon>Prorocentrales</taxon>
        <taxon>Prorocentraceae</taxon>
        <taxon>Prorocentrum</taxon>
    </lineage>
</organism>
<dbReference type="InterPro" id="IPR011990">
    <property type="entry name" value="TPR-like_helical_dom_sf"/>
</dbReference>
<dbReference type="PROSITE" id="PS50005">
    <property type="entry name" value="TPR"/>
    <property type="match status" value="1"/>
</dbReference>
<dbReference type="Pfam" id="PF13181">
    <property type="entry name" value="TPR_8"/>
    <property type="match status" value="1"/>
</dbReference>
<dbReference type="SUPFAM" id="SSF48452">
    <property type="entry name" value="TPR-like"/>
    <property type="match status" value="1"/>
</dbReference>
<evidence type="ECO:0000313" key="6">
    <source>
        <dbReference type="Proteomes" id="UP001189429"/>
    </source>
</evidence>
<accession>A0ABN9PMZ2</accession>
<dbReference type="PANTHER" id="PTHR22904">
    <property type="entry name" value="TPR REPEAT CONTAINING PROTEIN"/>
    <property type="match status" value="1"/>
</dbReference>
<evidence type="ECO:0000313" key="5">
    <source>
        <dbReference type="EMBL" id="CAK0794429.1"/>
    </source>
</evidence>
<dbReference type="PANTHER" id="PTHR22904:SF523">
    <property type="entry name" value="STRESS-INDUCED-PHOSPHOPROTEIN 1"/>
    <property type="match status" value="1"/>
</dbReference>
<reference evidence="5" key="1">
    <citation type="submission" date="2023-10" db="EMBL/GenBank/DDBJ databases">
        <authorList>
            <person name="Chen Y."/>
            <person name="Shah S."/>
            <person name="Dougan E. K."/>
            <person name="Thang M."/>
            <person name="Chan C."/>
        </authorList>
    </citation>
    <scope>NUCLEOTIDE SEQUENCE [LARGE SCALE GENOMIC DNA]</scope>
</reference>
<evidence type="ECO:0000256" key="2">
    <source>
        <dbReference type="ARBA" id="ARBA00022803"/>
    </source>
</evidence>
<protein>
    <submittedName>
        <fullName evidence="5">Uncharacterized protein</fullName>
    </submittedName>
</protein>
<name>A0ABN9PMZ2_9DINO</name>
<keyword evidence="6" id="KW-1185">Reference proteome</keyword>
<proteinExistence type="predicted"/>
<feature type="region of interest" description="Disordered" evidence="4">
    <location>
        <begin position="182"/>
        <end position="206"/>
    </location>
</feature>
<dbReference type="EMBL" id="CAUYUJ010001142">
    <property type="protein sequence ID" value="CAK0794429.1"/>
    <property type="molecule type" value="Genomic_DNA"/>
</dbReference>
<feature type="repeat" description="TPR" evidence="3">
    <location>
        <begin position="271"/>
        <end position="304"/>
    </location>
</feature>
<dbReference type="SMART" id="SM00028">
    <property type="entry name" value="TPR"/>
    <property type="match status" value="3"/>
</dbReference>
<dbReference type="Proteomes" id="UP001189429">
    <property type="component" value="Unassembled WGS sequence"/>
</dbReference>
<feature type="compositionally biased region" description="Polar residues" evidence="4">
    <location>
        <begin position="1"/>
        <end position="16"/>
    </location>
</feature>